<protein>
    <submittedName>
        <fullName evidence="2">Uncharacterized protein</fullName>
    </submittedName>
</protein>
<dbReference type="AlphaFoldDB" id="A0A1J0W079"/>
<evidence type="ECO:0000256" key="1">
    <source>
        <dbReference type="SAM" id="MobiDB-lite"/>
    </source>
</evidence>
<organism evidence="2 3">
    <name type="scientific">Nocardia mangyaensis</name>
    <dbReference type="NCBI Taxonomy" id="2213200"/>
    <lineage>
        <taxon>Bacteria</taxon>
        <taxon>Bacillati</taxon>
        <taxon>Actinomycetota</taxon>
        <taxon>Actinomycetes</taxon>
        <taxon>Mycobacteriales</taxon>
        <taxon>Nocardiaceae</taxon>
        <taxon>Nocardia</taxon>
    </lineage>
</organism>
<proteinExistence type="predicted"/>
<reference evidence="2" key="1">
    <citation type="submission" date="2016-11" db="EMBL/GenBank/DDBJ databases">
        <authorList>
            <person name="Jaros S."/>
            <person name="Januszkiewicz K."/>
            <person name="Wedrychowicz H."/>
        </authorList>
    </citation>
    <scope>NUCLEOTIDE SEQUENCE [LARGE SCALE GENOMIC DNA]</scope>
    <source>
        <strain evidence="2">Y48</strain>
    </source>
</reference>
<keyword evidence="3" id="KW-1185">Reference proteome</keyword>
<feature type="region of interest" description="Disordered" evidence="1">
    <location>
        <begin position="240"/>
        <end position="268"/>
    </location>
</feature>
<evidence type="ECO:0000313" key="2">
    <source>
        <dbReference type="EMBL" id="APE37662.1"/>
    </source>
</evidence>
<accession>A0A1J0W079</accession>
<evidence type="ECO:0000313" key="3">
    <source>
        <dbReference type="Proteomes" id="UP000183810"/>
    </source>
</evidence>
<sequence>MYEALLVLETYGEMSANAYRHFMGNTGDPYRFSNNEVEMAALGTEWGKSALFFGQTTTEVDATWDPRPGLRESVTIPYDPYNPTTRPGLTQTIERIAAEANGDDSLFASPHGLLLDWRRTPADWANEDNPDVHNALGHYNLGADGVVSYTKLENGDIAYRAQFQAKVWDYYKFDERVPTEDDGFVTTMKIEVNNLSRMAHAAGQGRNFIAYGTSDDIVAEGIISNGEISDSVTYYRADDPENKSTINRADKYDPGSKPPDKGTLGYASGGLVRGPVSADGVIPARPHDGEFVVGDTAASGMLVEALTGSIDGFASSVSGQVGAMIGTAVGGPVSDAIGGATEIVSKPIQIVAEAAKEMIEPGFGQIELAPGSVGGRARRGDIYNISGLDPKSVQTAVERVRRRRMVATPGAEID</sequence>
<dbReference type="KEGG" id="nsl:BOX37_31195"/>
<feature type="compositionally biased region" description="Basic and acidic residues" evidence="1">
    <location>
        <begin position="240"/>
        <end position="260"/>
    </location>
</feature>
<gene>
    <name evidence="2" type="ORF">BOX37_31195</name>
</gene>
<dbReference type="EMBL" id="CP018082">
    <property type="protein sequence ID" value="APE37662.1"/>
    <property type="molecule type" value="Genomic_DNA"/>
</dbReference>
<dbReference type="Proteomes" id="UP000183810">
    <property type="component" value="Chromosome"/>
</dbReference>
<name>A0A1J0W079_9NOCA</name>